<comment type="caution">
    <text evidence="2">The sequence shown here is derived from an EMBL/GenBank/DDBJ whole genome shotgun (WGS) entry which is preliminary data.</text>
</comment>
<organism evidence="2">
    <name type="scientific">marine sediment metagenome</name>
    <dbReference type="NCBI Taxonomy" id="412755"/>
    <lineage>
        <taxon>unclassified sequences</taxon>
        <taxon>metagenomes</taxon>
        <taxon>ecological metagenomes</taxon>
    </lineage>
</organism>
<evidence type="ECO:0000313" key="2">
    <source>
        <dbReference type="EMBL" id="KKN34532.1"/>
    </source>
</evidence>
<protein>
    <submittedName>
        <fullName evidence="2">Uncharacterized protein</fullName>
    </submittedName>
</protein>
<gene>
    <name evidence="2" type="ORF">LCGC14_0792820</name>
</gene>
<feature type="region of interest" description="Disordered" evidence="1">
    <location>
        <begin position="110"/>
        <end position="141"/>
    </location>
</feature>
<name>A0A0F9QBW7_9ZZZZ</name>
<dbReference type="AlphaFoldDB" id="A0A0F9QBW7"/>
<feature type="compositionally biased region" description="Basic residues" evidence="1">
    <location>
        <begin position="125"/>
        <end position="135"/>
    </location>
</feature>
<dbReference type="EMBL" id="LAZR01002099">
    <property type="protein sequence ID" value="KKN34532.1"/>
    <property type="molecule type" value="Genomic_DNA"/>
</dbReference>
<feature type="compositionally biased region" description="Basic and acidic residues" evidence="1">
    <location>
        <begin position="111"/>
        <end position="124"/>
    </location>
</feature>
<reference evidence="2" key="1">
    <citation type="journal article" date="2015" name="Nature">
        <title>Complex archaea that bridge the gap between prokaryotes and eukaryotes.</title>
        <authorList>
            <person name="Spang A."/>
            <person name="Saw J.H."/>
            <person name="Jorgensen S.L."/>
            <person name="Zaremba-Niedzwiedzka K."/>
            <person name="Martijn J."/>
            <person name="Lind A.E."/>
            <person name="van Eijk R."/>
            <person name="Schleper C."/>
            <person name="Guy L."/>
            <person name="Ettema T.J."/>
        </authorList>
    </citation>
    <scope>NUCLEOTIDE SEQUENCE</scope>
</reference>
<proteinExistence type="predicted"/>
<evidence type="ECO:0000256" key="1">
    <source>
        <dbReference type="SAM" id="MobiDB-lite"/>
    </source>
</evidence>
<accession>A0A0F9QBW7</accession>
<sequence length="141" mass="16707">MNYEEKLEQFRVRFERQHNERLVRLYPELDSETIGVETGYKFDKVFVNRNCGGTPNATQQMGRYMVESRTGNIYGIKSWTQVNKRRWYGTLETVDQYDWSDFYARPLAGTEAEKSTDKREQEIKSKHKKRGRKPKVAGLKT</sequence>